<sequence length="264" mass="28860">MVTPEFDRTFTSSGLVLEAYLRHPVPDDTGRPSAGVILCHGFPVAPLDAQRAAASFPQLVDRIVDDTGYTAMTFSFRGCGASQGEFSLQGWVDDLRAAIDHFVETTGIDHVALIGTMSGGATALCLAAEDARVAAVAMLASPAGFGEWADHWRRFLDHARDMGAVHSPEFPPSLDEWKKELRRFEPLVAAHQYGHRPLLIIHGAEDRNVDPSDARSIARAHGSAEFRLLSGAGNRLRHDPRAISILLGWLERIRDADDSYRPTP</sequence>
<dbReference type="Gene3D" id="3.40.50.1820">
    <property type="entry name" value="alpha/beta hydrolase"/>
    <property type="match status" value="1"/>
</dbReference>
<accession>A0A2G6KEG6</accession>
<dbReference type="Proteomes" id="UP000230914">
    <property type="component" value="Unassembled WGS sequence"/>
</dbReference>
<dbReference type="Pfam" id="PF00561">
    <property type="entry name" value="Abhydrolase_1"/>
    <property type="match status" value="1"/>
</dbReference>
<name>A0A2G6KEG6_9ACTN</name>
<keyword evidence="1" id="KW-0378">Hydrolase</keyword>
<dbReference type="GO" id="GO:0052689">
    <property type="term" value="F:carboxylic ester hydrolase activity"/>
    <property type="evidence" value="ECO:0007669"/>
    <property type="project" value="UniProtKB-ARBA"/>
</dbReference>
<evidence type="ECO:0000313" key="4">
    <source>
        <dbReference type="EMBL" id="PIE33770.1"/>
    </source>
</evidence>
<evidence type="ECO:0000256" key="2">
    <source>
        <dbReference type="ARBA" id="ARBA00038115"/>
    </source>
</evidence>
<evidence type="ECO:0000259" key="3">
    <source>
        <dbReference type="Pfam" id="PF00561"/>
    </source>
</evidence>
<dbReference type="AlphaFoldDB" id="A0A2G6KEG6"/>
<evidence type="ECO:0000313" key="5">
    <source>
        <dbReference type="Proteomes" id="UP000230914"/>
    </source>
</evidence>
<organism evidence="4 5">
    <name type="scientific">Ilumatobacter coccineus</name>
    <dbReference type="NCBI Taxonomy" id="467094"/>
    <lineage>
        <taxon>Bacteria</taxon>
        <taxon>Bacillati</taxon>
        <taxon>Actinomycetota</taxon>
        <taxon>Acidimicrobiia</taxon>
        <taxon>Acidimicrobiales</taxon>
        <taxon>Ilumatobacteraceae</taxon>
        <taxon>Ilumatobacter</taxon>
    </lineage>
</organism>
<protein>
    <recommendedName>
        <fullName evidence="3">AB hydrolase-1 domain-containing protein</fullName>
    </recommendedName>
</protein>
<dbReference type="InterPro" id="IPR050261">
    <property type="entry name" value="FrsA_esterase"/>
</dbReference>
<gene>
    <name evidence="4" type="ORF">CSA55_01795</name>
</gene>
<evidence type="ECO:0000256" key="1">
    <source>
        <dbReference type="ARBA" id="ARBA00022801"/>
    </source>
</evidence>
<dbReference type="SUPFAM" id="SSF53474">
    <property type="entry name" value="alpha/beta-Hydrolases"/>
    <property type="match status" value="1"/>
</dbReference>
<proteinExistence type="inferred from homology"/>
<dbReference type="PANTHER" id="PTHR22946">
    <property type="entry name" value="DIENELACTONE HYDROLASE DOMAIN-CONTAINING PROTEIN-RELATED"/>
    <property type="match status" value="1"/>
</dbReference>
<dbReference type="InterPro" id="IPR029058">
    <property type="entry name" value="AB_hydrolase_fold"/>
</dbReference>
<dbReference type="PANTHER" id="PTHR22946:SF9">
    <property type="entry name" value="POLYKETIDE TRANSFERASE AF380"/>
    <property type="match status" value="1"/>
</dbReference>
<dbReference type="InterPro" id="IPR000073">
    <property type="entry name" value="AB_hydrolase_1"/>
</dbReference>
<comment type="caution">
    <text evidence="4">The sequence shown here is derived from an EMBL/GenBank/DDBJ whole genome shotgun (WGS) entry which is preliminary data.</text>
</comment>
<reference evidence="4 5" key="1">
    <citation type="submission" date="2017-10" db="EMBL/GenBank/DDBJ databases">
        <title>Novel microbial diversity and functional potential in the marine mammal oral microbiome.</title>
        <authorList>
            <person name="Dudek N.K."/>
            <person name="Sun C.L."/>
            <person name="Burstein D."/>
            <person name="Kantor R.S."/>
            <person name="Aliaga Goltsman D.S."/>
            <person name="Bik E.M."/>
            <person name="Thomas B.C."/>
            <person name="Banfield J.F."/>
            <person name="Relman D.A."/>
        </authorList>
    </citation>
    <scope>NUCLEOTIDE SEQUENCE [LARGE SCALE GENOMIC DNA]</scope>
    <source>
        <strain evidence="4">DOLJORAL78_61_10</strain>
    </source>
</reference>
<comment type="similarity">
    <text evidence="2">Belongs to the AB hydrolase superfamily. FUS2 hydrolase family.</text>
</comment>
<feature type="domain" description="AB hydrolase-1" evidence="3">
    <location>
        <begin position="36"/>
        <end position="156"/>
    </location>
</feature>
<dbReference type="EMBL" id="PDSL01000025">
    <property type="protein sequence ID" value="PIE33770.1"/>
    <property type="molecule type" value="Genomic_DNA"/>
</dbReference>